<dbReference type="EMBL" id="LSNE01000011">
    <property type="protein sequence ID" value="KXI27445.1"/>
    <property type="molecule type" value="Genomic_DNA"/>
</dbReference>
<keyword evidence="5" id="KW-1185">Reference proteome</keyword>
<dbReference type="SUPFAM" id="SSF55729">
    <property type="entry name" value="Acyl-CoA N-acyltransferases (Nat)"/>
    <property type="match status" value="1"/>
</dbReference>
<dbReference type="PANTHER" id="PTHR10545:SF42">
    <property type="entry name" value="ACETYLTRANSFERASE"/>
    <property type="match status" value="1"/>
</dbReference>
<dbReference type="GO" id="GO:0008080">
    <property type="term" value="F:N-acetyltransferase activity"/>
    <property type="evidence" value="ECO:0007669"/>
    <property type="project" value="TreeGrafter"/>
</dbReference>
<keyword evidence="2" id="KW-0012">Acyltransferase</keyword>
<dbReference type="Proteomes" id="UP000070299">
    <property type="component" value="Unassembled WGS sequence"/>
</dbReference>
<evidence type="ECO:0000313" key="4">
    <source>
        <dbReference type="EMBL" id="KXI27445.1"/>
    </source>
</evidence>
<gene>
    <name evidence="4" type="ORF">AX660_22280</name>
</gene>
<dbReference type="AlphaFoldDB" id="A0A148KMH2"/>
<evidence type="ECO:0000313" key="5">
    <source>
        <dbReference type="Proteomes" id="UP000070299"/>
    </source>
</evidence>
<reference evidence="5" key="1">
    <citation type="submission" date="2016-02" db="EMBL/GenBank/DDBJ databases">
        <authorList>
            <person name="Schultz-Johansen M."/>
            <person name="Glaring M.A."/>
            <person name="Bech P.K."/>
            <person name="Stougaard P."/>
        </authorList>
    </citation>
    <scope>NUCLEOTIDE SEQUENCE [LARGE SCALE GENOMIC DNA]</scope>
    <source>
        <strain evidence="5">S66</strain>
    </source>
</reference>
<dbReference type="PANTHER" id="PTHR10545">
    <property type="entry name" value="DIAMINE N-ACETYLTRANSFERASE"/>
    <property type="match status" value="1"/>
</dbReference>
<dbReference type="OrthoDB" id="9805924at2"/>
<dbReference type="CDD" id="cd04301">
    <property type="entry name" value="NAT_SF"/>
    <property type="match status" value="1"/>
</dbReference>
<evidence type="ECO:0000259" key="3">
    <source>
        <dbReference type="PROSITE" id="PS51186"/>
    </source>
</evidence>
<dbReference type="InterPro" id="IPR016181">
    <property type="entry name" value="Acyl_CoA_acyltransferase"/>
</dbReference>
<protein>
    <submittedName>
        <fullName evidence="4">Acetyltransferase</fullName>
    </submittedName>
</protein>
<evidence type="ECO:0000256" key="1">
    <source>
        <dbReference type="ARBA" id="ARBA00022679"/>
    </source>
</evidence>
<name>A0A148KMH2_9ALTE</name>
<feature type="domain" description="N-acetyltransferase" evidence="3">
    <location>
        <begin position="1"/>
        <end position="154"/>
    </location>
</feature>
<dbReference type="PROSITE" id="PS51186">
    <property type="entry name" value="GNAT"/>
    <property type="match status" value="1"/>
</dbReference>
<dbReference type="STRING" id="1799789.AX660_22280"/>
<comment type="caution">
    <text evidence="4">The sequence shown here is derived from an EMBL/GenBank/DDBJ whole genome shotgun (WGS) entry which is preliminary data.</text>
</comment>
<organism evidence="4 5">
    <name type="scientific">Paraglaciecola hydrolytica</name>
    <dbReference type="NCBI Taxonomy" id="1799789"/>
    <lineage>
        <taxon>Bacteria</taxon>
        <taxon>Pseudomonadati</taxon>
        <taxon>Pseudomonadota</taxon>
        <taxon>Gammaproteobacteria</taxon>
        <taxon>Alteromonadales</taxon>
        <taxon>Alteromonadaceae</taxon>
        <taxon>Paraglaciecola</taxon>
    </lineage>
</organism>
<dbReference type="Gene3D" id="3.40.630.30">
    <property type="match status" value="1"/>
</dbReference>
<keyword evidence="1 4" id="KW-0808">Transferase</keyword>
<sequence length="154" mass="17785">MIEYVTKHNLAEVLPLIADYQNFYQAGEICQRKNSVFFARFSAHSPIGCQFAYRHQQQVIGFATVLFSYSSILAAKVALLNDLYIVPEQRNQGYARQLIKHCHLFAQAKKAARLQWLTKQDNHRAQGLYDTLPATKSPWFVYTLNNQLSVKTMR</sequence>
<dbReference type="RefSeq" id="WP_068380938.1">
    <property type="nucleotide sequence ID" value="NZ_LSNE01000011.1"/>
</dbReference>
<accession>A0A148KMH2</accession>
<dbReference type="InterPro" id="IPR051016">
    <property type="entry name" value="Diverse_Substrate_AcTransf"/>
</dbReference>
<proteinExistence type="predicted"/>
<evidence type="ECO:0000256" key="2">
    <source>
        <dbReference type="ARBA" id="ARBA00023315"/>
    </source>
</evidence>
<dbReference type="Pfam" id="PF00583">
    <property type="entry name" value="Acetyltransf_1"/>
    <property type="match status" value="1"/>
</dbReference>
<dbReference type="InterPro" id="IPR000182">
    <property type="entry name" value="GNAT_dom"/>
</dbReference>